<dbReference type="Proteomes" id="UP001059773">
    <property type="component" value="Chromosome"/>
</dbReference>
<organism evidence="2 3">
    <name type="scientific">Oceanobacillus jeddahense</name>
    <dbReference type="NCBI Taxonomy" id="1462527"/>
    <lineage>
        <taxon>Bacteria</taxon>
        <taxon>Bacillati</taxon>
        <taxon>Bacillota</taxon>
        <taxon>Bacilli</taxon>
        <taxon>Bacillales</taxon>
        <taxon>Bacillaceae</taxon>
        <taxon>Oceanobacillus</taxon>
    </lineage>
</organism>
<dbReference type="SUPFAM" id="SSF51735">
    <property type="entry name" value="NAD(P)-binding Rossmann-fold domains"/>
    <property type="match status" value="1"/>
</dbReference>
<dbReference type="RefSeq" id="WP_256706486.1">
    <property type="nucleotide sequence ID" value="NZ_CP101914.1"/>
</dbReference>
<protein>
    <submittedName>
        <fullName evidence="2">Saccharopine dehydrogenase NADP-binding domain-containing protein</fullName>
    </submittedName>
</protein>
<evidence type="ECO:0000313" key="2">
    <source>
        <dbReference type="EMBL" id="UUI01065.1"/>
    </source>
</evidence>
<dbReference type="InterPro" id="IPR005097">
    <property type="entry name" value="Sacchrp_dh_NADP-bd"/>
</dbReference>
<dbReference type="Pfam" id="PF03435">
    <property type="entry name" value="Sacchrp_dh_NADP"/>
    <property type="match status" value="1"/>
</dbReference>
<reference evidence="2" key="1">
    <citation type="submission" date="2022-07" db="EMBL/GenBank/DDBJ databases">
        <title>FELIX.</title>
        <authorList>
            <person name="Wan K.H."/>
            <person name="Park S."/>
            <person name="Lawrence Q."/>
            <person name="Eichenberger J.P."/>
            <person name="Booth B.W."/>
            <person name="Piaggio A.J."/>
            <person name="Chandler J.C."/>
            <person name="Franklin A.B."/>
            <person name="Celniker S.E."/>
        </authorList>
    </citation>
    <scope>NUCLEOTIDE SEQUENCE</scope>
    <source>
        <strain evidence="2">QA-1986 374</strain>
    </source>
</reference>
<dbReference type="Gene3D" id="3.30.360.10">
    <property type="entry name" value="Dihydrodipicolinate Reductase, domain 2"/>
    <property type="match status" value="1"/>
</dbReference>
<dbReference type="InterPro" id="IPR036291">
    <property type="entry name" value="NAD(P)-bd_dom_sf"/>
</dbReference>
<proteinExistence type="predicted"/>
<name>A0ABY5JL83_9BACI</name>
<dbReference type="PANTHER" id="PTHR43796">
    <property type="entry name" value="CARBOXYNORSPERMIDINE SYNTHASE"/>
    <property type="match status" value="1"/>
</dbReference>
<sequence length="343" mass="38837">MIKSVMIIGGYGKVGGNIARQLIQSTDLQTLIAGRHLAKAQMFCQQIGANAFPVKIDVENQKSYETLLQADLVIMCIDQKHTNLVQYCLKHDIHYMDITADFVFLKQVEQLKPMARQSSVVLSVGFAPGLSNLLAKQLKKSMKIVEELHITILLGLGELHGVGAIQWLVDQMNQSYSIKKNGITQTVKNFTGKKTTYFNRLGKRSSYLFNFSDQHTLQRKMPNSKVHTYLTFDVEWVNRMLAVLHRLNITSLLQYKWVKHGLIKVVQGWQNFSSGSDICAIKVEALNKDNNQVNEVNQVWYANNEAMITASVTSLVVQKMIQSPLPVGIHHLDELFCLDDLFQ</sequence>
<gene>
    <name evidence="2" type="ORF">NP439_13400</name>
</gene>
<feature type="domain" description="Saccharopine dehydrogenase NADP binding" evidence="1">
    <location>
        <begin position="5"/>
        <end position="100"/>
    </location>
</feature>
<dbReference type="EMBL" id="CP101914">
    <property type="protein sequence ID" value="UUI01065.1"/>
    <property type="molecule type" value="Genomic_DNA"/>
</dbReference>
<evidence type="ECO:0000259" key="1">
    <source>
        <dbReference type="Pfam" id="PF03435"/>
    </source>
</evidence>
<dbReference type="PANTHER" id="PTHR43796:SF2">
    <property type="entry name" value="CARBOXYNORSPERMIDINE SYNTHASE"/>
    <property type="match status" value="1"/>
</dbReference>
<accession>A0ABY5JL83</accession>
<keyword evidence="3" id="KW-1185">Reference proteome</keyword>
<evidence type="ECO:0000313" key="3">
    <source>
        <dbReference type="Proteomes" id="UP001059773"/>
    </source>
</evidence>
<dbReference type="Gene3D" id="3.40.50.720">
    <property type="entry name" value="NAD(P)-binding Rossmann-like Domain"/>
    <property type="match status" value="1"/>
</dbReference>